<comment type="pathway">
    <text evidence="7">Amino-acid degradation; L-histidine degradation into L-glutamate; N-formimidoyl-L-glutamate from L-histidine: step 3/3.</text>
</comment>
<feature type="binding site" evidence="7">
    <location>
        <position position="251"/>
    </location>
    <ligand>
        <name>4-imidazolone-5-propanoate</name>
        <dbReference type="ChEBI" id="CHEBI:77893"/>
    </ligand>
</feature>
<reference evidence="9 10" key="1">
    <citation type="submission" date="2020-12" db="EMBL/GenBank/DDBJ databases">
        <title>Brachybacterium sp. MASK1Z-5, whole genome shotgun sequence.</title>
        <authorList>
            <person name="Tuo L."/>
        </authorList>
    </citation>
    <scope>NUCLEOTIDE SEQUENCE [LARGE SCALE GENOMIC DNA]</scope>
    <source>
        <strain evidence="9 10">MASK1Z-5</strain>
    </source>
</reference>
<protein>
    <recommendedName>
        <fullName evidence="1 7">Imidazolonepropionase</fullName>
        <ecNumber evidence="1 7">3.5.2.7</ecNumber>
    </recommendedName>
    <alternativeName>
        <fullName evidence="7">Imidazolone-5-propionate hydrolase</fullName>
    </alternativeName>
</protein>
<keyword evidence="4 7" id="KW-0369">Histidine metabolism</keyword>
<comment type="cofactor">
    <cofactor evidence="7">
        <name>Zn(2+)</name>
        <dbReference type="ChEBI" id="CHEBI:29105"/>
    </cofactor>
    <cofactor evidence="7">
        <name>Fe(3+)</name>
        <dbReference type="ChEBI" id="CHEBI:29034"/>
    </cofactor>
    <text evidence="7">Binds 1 zinc or iron ion per subunit.</text>
</comment>
<comment type="function">
    <text evidence="7">Catalyzes the hydrolytic cleavage of the carbon-nitrogen bond in imidazolone-5-propanoate to yield N-formimidoyl-L-glutamate. It is the third step in the universal histidine degradation pathway.</text>
</comment>
<feature type="binding site" evidence="7">
    <location>
        <position position="349"/>
    </location>
    <ligand>
        <name>Fe(3+)</name>
        <dbReference type="ChEBI" id="CHEBI:29034"/>
    </ligand>
</feature>
<organism evidence="9 10">
    <name type="scientific">Brachybacterium halotolerans</name>
    <dbReference type="NCBI Taxonomy" id="2795215"/>
    <lineage>
        <taxon>Bacteria</taxon>
        <taxon>Bacillati</taxon>
        <taxon>Actinomycetota</taxon>
        <taxon>Actinomycetes</taxon>
        <taxon>Micrococcales</taxon>
        <taxon>Dermabacteraceae</taxon>
        <taxon>Brachybacterium</taxon>
    </lineage>
</organism>
<dbReference type="RefSeq" id="WP_200503733.1">
    <property type="nucleotide sequence ID" value="NZ_JAEDAJ010000014.1"/>
</dbReference>
<dbReference type="EC" id="3.5.2.7" evidence="1 7"/>
<feature type="binding site" evidence="7">
    <location>
        <position position="248"/>
    </location>
    <ligand>
        <name>Fe(3+)</name>
        <dbReference type="ChEBI" id="CHEBI:29034"/>
    </ligand>
</feature>
<dbReference type="PANTHER" id="PTHR42752:SF1">
    <property type="entry name" value="IMIDAZOLONEPROPIONASE-RELATED"/>
    <property type="match status" value="1"/>
</dbReference>
<feature type="binding site" evidence="7">
    <location>
        <position position="81"/>
    </location>
    <ligand>
        <name>Zn(2+)</name>
        <dbReference type="ChEBI" id="CHEBI:29105"/>
    </ligand>
</feature>
<proteinExistence type="inferred from homology"/>
<dbReference type="PANTHER" id="PTHR42752">
    <property type="entry name" value="IMIDAZOLONEPROPIONASE"/>
    <property type="match status" value="1"/>
</dbReference>
<feature type="binding site" evidence="7">
    <location>
        <position position="148"/>
    </location>
    <ligand>
        <name>4-imidazolone-5-propanoate</name>
        <dbReference type="ChEBI" id="CHEBI:77893"/>
    </ligand>
</feature>
<keyword evidence="10" id="KW-1185">Reference proteome</keyword>
<keyword evidence="6 7" id="KW-0408">Iron</keyword>
<evidence type="ECO:0000256" key="4">
    <source>
        <dbReference type="ARBA" id="ARBA00022808"/>
    </source>
</evidence>
<dbReference type="EMBL" id="JAEDAJ010000014">
    <property type="protein sequence ID" value="MBK0332841.1"/>
    <property type="molecule type" value="Genomic_DNA"/>
</dbReference>
<keyword evidence="5 7" id="KW-0862">Zinc</keyword>
<name>A0ABS1BDW6_9MICO</name>
<dbReference type="SUPFAM" id="SSF51556">
    <property type="entry name" value="Metallo-dependent hydrolases"/>
    <property type="match status" value="1"/>
</dbReference>
<comment type="subcellular location">
    <subcellularLocation>
        <location evidence="7">Cytoplasm</location>
    </subcellularLocation>
</comment>
<evidence type="ECO:0000313" key="10">
    <source>
        <dbReference type="Proteomes" id="UP000612352"/>
    </source>
</evidence>
<evidence type="ECO:0000256" key="6">
    <source>
        <dbReference type="ARBA" id="ARBA00023004"/>
    </source>
</evidence>
<gene>
    <name evidence="7" type="primary">hutI</name>
    <name evidence="9" type="ORF">I8D64_15670</name>
</gene>
<evidence type="ECO:0000313" key="9">
    <source>
        <dbReference type="EMBL" id="MBK0332841.1"/>
    </source>
</evidence>
<evidence type="ECO:0000259" key="8">
    <source>
        <dbReference type="Pfam" id="PF01979"/>
    </source>
</evidence>
<accession>A0ABS1BDW6</accession>
<dbReference type="InterPro" id="IPR011059">
    <property type="entry name" value="Metal-dep_hydrolase_composite"/>
</dbReference>
<keyword evidence="2 7" id="KW-0479">Metal-binding</keyword>
<dbReference type="InterPro" id="IPR032466">
    <property type="entry name" value="Metal_Hydrolase"/>
</dbReference>
<keyword evidence="3 7" id="KW-0378">Hydrolase</keyword>
<comment type="similarity">
    <text evidence="7">Belongs to the metallo-dependent hydrolases superfamily. HutI family.</text>
</comment>
<dbReference type="Gene3D" id="3.20.20.140">
    <property type="entry name" value="Metal-dependent hydrolases"/>
    <property type="match status" value="1"/>
</dbReference>
<feature type="domain" description="Amidohydrolase-related" evidence="8">
    <location>
        <begin position="73"/>
        <end position="411"/>
    </location>
</feature>
<feature type="binding site" evidence="7">
    <location>
        <position position="83"/>
    </location>
    <ligand>
        <name>Zn(2+)</name>
        <dbReference type="ChEBI" id="CHEBI:29105"/>
    </ligand>
</feature>
<dbReference type="Pfam" id="PF01979">
    <property type="entry name" value="Amidohydro_1"/>
    <property type="match status" value="1"/>
</dbReference>
<feature type="binding site" evidence="7">
    <location>
        <position position="90"/>
    </location>
    <ligand>
        <name>4-imidazolone-5-propanoate</name>
        <dbReference type="ChEBI" id="CHEBI:77893"/>
    </ligand>
</feature>
<dbReference type="HAMAP" id="MF_00372">
    <property type="entry name" value="HutI"/>
    <property type="match status" value="1"/>
</dbReference>
<feature type="binding site" evidence="7">
    <location>
        <position position="349"/>
    </location>
    <ligand>
        <name>Zn(2+)</name>
        <dbReference type="ChEBI" id="CHEBI:29105"/>
    </ligand>
</feature>
<feature type="binding site" evidence="7">
    <location>
        <position position="354"/>
    </location>
    <ligand>
        <name>4-imidazolone-5-propanoate</name>
        <dbReference type="ChEBI" id="CHEBI:77893"/>
    </ligand>
</feature>
<feature type="binding site" evidence="7">
    <location>
        <position position="351"/>
    </location>
    <ligand>
        <name>N-formimidoyl-L-glutamate</name>
        <dbReference type="ChEBI" id="CHEBI:58928"/>
    </ligand>
</feature>
<comment type="catalytic activity">
    <reaction evidence="7">
        <text>4-imidazolone-5-propanoate + H2O = N-formimidoyl-L-glutamate</text>
        <dbReference type="Rhea" id="RHEA:23660"/>
        <dbReference type="ChEBI" id="CHEBI:15377"/>
        <dbReference type="ChEBI" id="CHEBI:58928"/>
        <dbReference type="ChEBI" id="CHEBI:77893"/>
        <dbReference type="EC" id="3.5.2.7"/>
    </reaction>
</comment>
<evidence type="ECO:0000256" key="7">
    <source>
        <dbReference type="HAMAP-Rule" id="MF_00372"/>
    </source>
</evidence>
<evidence type="ECO:0000256" key="5">
    <source>
        <dbReference type="ARBA" id="ARBA00022833"/>
    </source>
</evidence>
<feature type="binding site" evidence="7">
    <location>
        <position position="148"/>
    </location>
    <ligand>
        <name>N-formimidoyl-L-glutamate</name>
        <dbReference type="ChEBI" id="CHEBI:58928"/>
    </ligand>
</feature>
<evidence type="ECO:0000256" key="1">
    <source>
        <dbReference type="ARBA" id="ARBA00012864"/>
    </source>
</evidence>
<sequence>MTTTLLTGIGELWTLDPALEDAPLGGSSARGAADGQIQREAALVIEDDRIAWTGPATEAPAADERIDLEGRAVLPGWVDSHTHLVFDGDRSAEFESRMAGQSYAAGGIQVTTDATRAADDRRLEELVRGRIGEALAGGTTTLETKTGYGLTVADEARAAALAARLVAEGTLDEATFLGAHLVPSEYDGADGRPGPAEYLDLVVGPMLEQVRGSVRWIDVFCEDGAFDTAASRRVLEAGRAAGLGLRVHGNQLSGAQCGVQLAVEEHAASVDHLNHLEAADVEALAETAGRPVGLADRPLGAGARDGLLAVDAGPTVATVLPACDLSTRAPLAPARDLLDAGAHVAIASNCNPGTSFTSAMGFCVATAVLQMHLSLAEAIRAATRGGALALRRSDVGHLGVGARADLHVLDAPAAIHLAYRPGMPLTHQVWRRGRRAA</sequence>
<feature type="binding site" evidence="7">
    <location>
        <position position="180"/>
    </location>
    <ligand>
        <name>4-imidazolone-5-propanoate</name>
        <dbReference type="ChEBI" id="CHEBI:77893"/>
    </ligand>
</feature>
<evidence type="ECO:0000256" key="3">
    <source>
        <dbReference type="ARBA" id="ARBA00022801"/>
    </source>
</evidence>
<dbReference type="Proteomes" id="UP000612352">
    <property type="component" value="Unassembled WGS sequence"/>
</dbReference>
<keyword evidence="7" id="KW-0963">Cytoplasm</keyword>
<evidence type="ECO:0000256" key="2">
    <source>
        <dbReference type="ARBA" id="ARBA00022723"/>
    </source>
</evidence>
<feature type="binding site" evidence="7">
    <location>
        <position position="81"/>
    </location>
    <ligand>
        <name>Fe(3+)</name>
        <dbReference type="ChEBI" id="CHEBI:29034"/>
    </ligand>
</feature>
<feature type="binding site" evidence="7">
    <location>
        <position position="83"/>
    </location>
    <ligand>
        <name>Fe(3+)</name>
        <dbReference type="ChEBI" id="CHEBI:29034"/>
    </ligand>
</feature>
<feature type="binding site" evidence="7">
    <location>
        <position position="248"/>
    </location>
    <ligand>
        <name>Zn(2+)</name>
        <dbReference type="ChEBI" id="CHEBI:29105"/>
    </ligand>
</feature>
<feature type="binding site" evidence="7">
    <location>
        <position position="353"/>
    </location>
    <ligand>
        <name>N-formimidoyl-L-glutamate</name>
        <dbReference type="ChEBI" id="CHEBI:58928"/>
    </ligand>
</feature>
<dbReference type="InterPro" id="IPR006680">
    <property type="entry name" value="Amidohydro-rel"/>
</dbReference>
<dbReference type="InterPro" id="IPR005920">
    <property type="entry name" value="HutI"/>
</dbReference>
<comment type="caution">
    <text evidence="9">The sequence shown here is derived from an EMBL/GenBank/DDBJ whole genome shotgun (WGS) entry which is preliminary data.</text>
</comment>
<dbReference type="SUPFAM" id="SSF51338">
    <property type="entry name" value="Composite domain of metallo-dependent hydrolases"/>
    <property type="match status" value="1"/>
</dbReference>
<dbReference type="GO" id="GO:0050480">
    <property type="term" value="F:imidazolonepropionase activity"/>
    <property type="evidence" value="ECO:0007669"/>
    <property type="project" value="UniProtKB-EC"/>
</dbReference>